<evidence type="ECO:0000313" key="3">
    <source>
        <dbReference type="Proteomes" id="UP000688947"/>
    </source>
</evidence>
<dbReference type="InterPro" id="IPR038717">
    <property type="entry name" value="Tc1-like_DDE_dom"/>
</dbReference>
<dbReference type="EMBL" id="JAENGZ010001596">
    <property type="protein sequence ID" value="KAG6947205.1"/>
    <property type="molecule type" value="Genomic_DNA"/>
</dbReference>
<protein>
    <recommendedName>
        <fullName evidence="1">Tc1-like transposase DDE domain-containing protein</fullName>
    </recommendedName>
</protein>
<dbReference type="PANTHER" id="PTHR46564:SF1">
    <property type="entry name" value="TRANSPOSASE"/>
    <property type="match status" value="1"/>
</dbReference>
<dbReference type="Pfam" id="PF13358">
    <property type="entry name" value="DDE_3"/>
    <property type="match status" value="1"/>
</dbReference>
<organism evidence="2 3">
    <name type="scientific">Phytophthora cactorum</name>
    <dbReference type="NCBI Taxonomy" id="29920"/>
    <lineage>
        <taxon>Eukaryota</taxon>
        <taxon>Sar</taxon>
        <taxon>Stramenopiles</taxon>
        <taxon>Oomycota</taxon>
        <taxon>Peronosporomycetes</taxon>
        <taxon>Peronosporales</taxon>
        <taxon>Peronosporaceae</taxon>
        <taxon>Phytophthora</taxon>
    </lineage>
</organism>
<dbReference type="PANTHER" id="PTHR46564">
    <property type="entry name" value="TRANSPOSASE"/>
    <property type="match status" value="1"/>
</dbReference>
<feature type="domain" description="Tc1-like transposase DDE" evidence="1">
    <location>
        <begin position="78"/>
        <end position="184"/>
    </location>
</feature>
<feature type="non-terminal residue" evidence="2">
    <location>
        <position position="1"/>
    </location>
</feature>
<dbReference type="OrthoDB" id="127242at2759"/>
<sequence length="202" mass="23263">VARFVKVPPTFYLEELQDFLHDSYPGLKNIPLSTICRALNFDLVLTQKVITRAARESVPLEIAKYKAKLQAIYSYPEQLLFIDETSKDGRHAYRRYGWSACNTKCVVKLPFSRDKRRFIFATVNHSGFVAWETTEGTFTRTSFHRAFVKHVIPLLNPWSLPNSVVILDNAKIHSYKELESVKSKIAQDVVVPNCPFVVRHSF</sequence>
<evidence type="ECO:0000313" key="2">
    <source>
        <dbReference type="EMBL" id="KAG6947205.1"/>
    </source>
</evidence>
<name>A0A8T1TVP5_9STRA</name>
<evidence type="ECO:0000259" key="1">
    <source>
        <dbReference type="Pfam" id="PF13358"/>
    </source>
</evidence>
<comment type="caution">
    <text evidence="2">The sequence shown here is derived from an EMBL/GenBank/DDBJ whole genome shotgun (WGS) entry which is preliminary data.</text>
</comment>
<accession>A0A8T1TVP5</accession>
<reference evidence="2" key="1">
    <citation type="submission" date="2021-01" db="EMBL/GenBank/DDBJ databases">
        <title>Phytophthora aleatoria, a newly-described species from Pinus radiata is distinct from Phytophthora cactorum isolates based on comparative genomics.</title>
        <authorList>
            <person name="Mcdougal R."/>
            <person name="Panda P."/>
            <person name="Williams N."/>
            <person name="Studholme D.J."/>
        </authorList>
    </citation>
    <scope>NUCLEOTIDE SEQUENCE</scope>
    <source>
        <strain evidence="2">NZFS 3830</strain>
    </source>
</reference>
<proteinExistence type="predicted"/>
<dbReference type="VEuPathDB" id="FungiDB:PC110_g9586"/>
<dbReference type="Proteomes" id="UP000688947">
    <property type="component" value="Unassembled WGS sequence"/>
</dbReference>
<dbReference type="AlphaFoldDB" id="A0A8T1TVP5"/>
<gene>
    <name evidence="2" type="ORF">JG687_00016257</name>
</gene>